<dbReference type="InterPro" id="IPR054612">
    <property type="entry name" value="Phage_capsid-like_C"/>
</dbReference>
<dbReference type="InterPro" id="IPR024455">
    <property type="entry name" value="Phage_capsid"/>
</dbReference>
<comment type="subcellular location">
    <subcellularLocation>
        <location evidence="1">Virion</location>
    </subcellularLocation>
</comment>
<evidence type="ECO:0000313" key="3">
    <source>
        <dbReference type="EMBL" id="EWS78796.1"/>
    </source>
</evidence>
<proteinExistence type="predicted"/>
<name>Z9JLT9_9GAMM</name>
<organism evidence="3 4">
    <name type="scientific">Xylella taiwanensis</name>
    <dbReference type="NCBI Taxonomy" id="1444770"/>
    <lineage>
        <taxon>Bacteria</taxon>
        <taxon>Pseudomonadati</taxon>
        <taxon>Pseudomonadota</taxon>
        <taxon>Gammaproteobacteria</taxon>
        <taxon>Lysobacterales</taxon>
        <taxon>Lysobacteraceae</taxon>
        <taxon>Xylella</taxon>
    </lineage>
</organism>
<dbReference type="STRING" id="1444770.AF72_04285"/>
<gene>
    <name evidence="3" type="ORF">AF72_04285</name>
</gene>
<dbReference type="Pfam" id="PF05065">
    <property type="entry name" value="Phage_capsid"/>
    <property type="match status" value="1"/>
</dbReference>
<dbReference type="SUPFAM" id="SSF56563">
    <property type="entry name" value="Major capsid protein gp5"/>
    <property type="match status" value="1"/>
</dbReference>
<dbReference type="Proteomes" id="UP000020406">
    <property type="component" value="Unassembled WGS sequence"/>
</dbReference>
<evidence type="ECO:0000256" key="1">
    <source>
        <dbReference type="ARBA" id="ARBA00004328"/>
    </source>
</evidence>
<evidence type="ECO:0000313" key="4">
    <source>
        <dbReference type="Proteomes" id="UP000020406"/>
    </source>
</evidence>
<dbReference type="PATRIC" id="fig|1444770.3.peg.1037"/>
<dbReference type="AlphaFoldDB" id="Z9JLT9"/>
<feature type="domain" description="Phage capsid-like C-terminal" evidence="2">
    <location>
        <begin position="7"/>
        <end position="142"/>
    </location>
</feature>
<reference evidence="3 4" key="1">
    <citation type="journal article" date="2014" name="Genome Announc.">
        <title>Draft Genome Sequence of Xylella fastidiosa Pear Leaf Scorch Strain in Taiwan.</title>
        <authorList>
            <person name="Su C.C."/>
            <person name="Deng W.L."/>
            <person name="Jan F.J."/>
            <person name="Chang C.J."/>
            <person name="Huang H."/>
            <person name="Chen J."/>
        </authorList>
    </citation>
    <scope>NUCLEOTIDE SEQUENCE [LARGE SCALE GENOMIC DNA]</scope>
    <source>
        <strain evidence="3 4">PLS229</strain>
    </source>
</reference>
<evidence type="ECO:0000259" key="2">
    <source>
        <dbReference type="Pfam" id="PF05065"/>
    </source>
</evidence>
<dbReference type="eggNOG" id="COG4653">
    <property type="taxonomic scope" value="Bacteria"/>
</dbReference>
<dbReference type="EMBL" id="JDSQ01000005">
    <property type="protein sequence ID" value="EWS78796.1"/>
    <property type="molecule type" value="Genomic_DNA"/>
</dbReference>
<sequence length="160" mass="17328">MSWGGLVSNVDIPRPKGATQAYWVGEGESLEASPPALDQIHFTPTSLAAYTDITRRLFLQSTPNAEQIVRANLLHVMALEVDRAAIYRSGSDTQPKGIKQHSGINAVPFAKPGGPSFAELVRMETQITLGNTDANAMSYAFNAGIRGYAKDRCQRHDVGI</sequence>
<protein>
    <recommendedName>
        <fullName evidence="2">Phage capsid-like C-terminal domain-containing protein</fullName>
    </recommendedName>
</protein>
<comment type="caution">
    <text evidence="3">The sequence shown here is derived from an EMBL/GenBank/DDBJ whole genome shotgun (WGS) entry which is preliminary data.</text>
</comment>
<accession>Z9JLT9</accession>
<dbReference type="NCBIfam" id="TIGR01554">
    <property type="entry name" value="major_cap_HK97"/>
    <property type="match status" value="1"/>
</dbReference>
<dbReference type="Gene3D" id="3.30.2400.10">
    <property type="entry name" value="Major capsid protein gp5"/>
    <property type="match status" value="1"/>
</dbReference>